<dbReference type="Proteomes" id="UP000326061">
    <property type="component" value="Chromosome"/>
</dbReference>
<proteinExistence type="predicted"/>
<dbReference type="KEGG" id="suln:FJR47_07430"/>
<evidence type="ECO:0000313" key="1">
    <source>
        <dbReference type="EMBL" id="QFR43748.1"/>
    </source>
</evidence>
<dbReference type="Gene3D" id="1.10.3540.10">
    <property type="entry name" value="uncharacterized protein from magnetospirillum magneticum domain"/>
    <property type="match status" value="1"/>
</dbReference>
<evidence type="ECO:0000313" key="2">
    <source>
        <dbReference type="Proteomes" id="UP000326061"/>
    </source>
</evidence>
<accession>A0AAJ4DN11</accession>
<dbReference type="AlphaFoldDB" id="A0AAJ4DN11"/>
<dbReference type="InterPro" id="IPR023137">
    <property type="entry name" value="BrxA_sf"/>
</dbReference>
<keyword evidence="2" id="KW-1185">Reference proteome</keyword>
<name>A0AAJ4DN11_9BACT</name>
<reference evidence="2" key="1">
    <citation type="submission" date="2019-06" db="EMBL/GenBank/DDBJ databases">
        <title>Sulfurimonas gotlandica sp. nov., a chemoautotrophic and psychrotolerant epsilonproteobacterium isolated from a pelagic redoxcline, and an emended description of the genus Sulfurimonas.</title>
        <authorList>
            <person name="Wang S."/>
            <person name="Jiang L."/>
            <person name="Shao Z."/>
        </authorList>
    </citation>
    <scope>NUCLEOTIDE SEQUENCE [LARGE SCALE GENOMIC DNA]</scope>
    <source>
        <strain evidence="2">1-1N</strain>
    </source>
</reference>
<gene>
    <name evidence="1" type="ORF">FJR47_07430</name>
</gene>
<organism evidence="1 2">
    <name type="scientific">Sulfurimonas xiamenensis</name>
    <dbReference type="NCBI Taxonomy" id="2590021"/>
    <lineage>
        <taxon>Bacteria</taxon>
        <taxon>Pseudomonadati</taxon>
        <taxon>Campylobacterota</taxon>
        <taxon>Epsilonproteobacteria</taxon>
        <taxon>Campylobacterales</taxon>
        <taxon>Sulfurimonadaceae</taxon>
        <taxon>Sulfurimonas</taxon>
    </lineage>
</organism>
<sequence length="222" mass="26348">MCLRKLIFYWWFSSVGSSYILSYTSTSLASYEAEIMANLYHELSDWSSVRKSVVDDNSLQKDTLATRKRKFVEIRKRLETLTPAQLLFYTEATSSDIKNLTLLSCYKLYQFIYDFSSEVIRNKLLLFDFQILNSDYESFYDSKRVAYDNLNTISEMTQKKLKQVMFKIYEQAGLIDSVKTKNILKPYLSEELIKLIVQDDPKYLTAFLYNDNEIKDYMKRYQ</sequence>
<dbReference type="InterPro" id="IPR014948">
    <property type="entry name" value="BrxA"/>
</dbReference>
<protein>
    <submittedName>
        <fullName evidence="1">DUF1819 family protein</fullName>
    </submittedName>
</protein>
<dbReference type="EMBL" id="CP041166">
    <property type="protein sequence ID" value="QFR43748.1"/>
    <property type="molecule type" value="Genomic_DNA"/>
</dbReference>
<dbReference type="Pfam" id="PF08849">
    <property type="entry name" value="BrxA"/>
    <property type="match status" value="1"/>
</dbReference>